<keyword evidence="2" id="KW-1185">Reference proteome</keyword>
<accession>A0AAW1SDK6</accession>
<comment type="caution">
    <text evidence="1">The sequence shown here is derived from an EMBL/GenBank/DDBJ whole genome shotgun (WGS) entry which is preliminary data.</text>
</comment>
<reference evidence="1 2" key="1">
    <citation type="journal article" date="2024" name="Nat. Commun.">
        <title>Phylogenomics reveals the evolutionary origins of lichenization in chlorophyte algae.</title>
        <authorList>
            <person name="Puginier C."/>
            <person name="Libourel C."/>
            <person name="Otte J."/>
            <person name="Skaloud P."/>
            <person name="Haon M."/>
            <person name="Grisel S."/>
            <person name="Petersen M."/>
            <person name="Berrin J.G."/>
            <person name="Delaux P.M."/>
            <person name="Dal Grande F."/>
            <person name="Keller J."/>
        </authorList>
    </citation>
    <scope>NUCLEOTIDE SEQUENCE [LARGE SCALE GENOMIC DNA]</scope>
    <source>
        <strain evidence="1 2">SAG 245.80</strain>
    </source>
</reference>
<dbReference type="AlphaFoldDB" id="A0AAW1SDK6"/>
<name>A0AAW1SDK6_9CHLO</name>
<dbReference type="Proteomes" id="UP001445335">
    <property type="component" value="Unassembled WGS sequence"/>
</dbReference>
<sequence length="76" mass="7322">MGLASPGRTLGVPAGTPAAGAAAPVVYVVNDQHACCPACQFYSPAARLCITVDACLADARAAGVAADGDVATPPPA</sequence>
<gene>
    <name evidence="1" type="ORF">WJX81_002967</name>
</gene>
<protein>
    <submittedName>
        <fullName evidence="1">Uncharacterized protein</fullName>
    </submittedName>
</protein>
<proteinExistence type="predicted"/>
<evidence type="ECO:0000313" key="1">
    <source>
        <dbReference type="EMBL" id="KAK9844047.1"/>
    </source>
</evidence>
<evidence type="ECO:0000313" key="2">
    <source>
        <dbReference type="Proteomes" id="UP001445335"/>
    </source>
</evidence>
<organism evidence="1 2">
    <name type="scientific">Elliptochloris bilobata</name>
    <dbReference type="NCBI Taxonomy" id="381761"/>
    <lineage>
        <taxon>Eukaryota</taxon>
        <taxon>Viridiplantae</taxon>
        <taxon>Chlorophyta</taxon>
        <taxon>core chlorophytes</taxon>
        <taxon>Trebouxiophyceae</taxon>
        <taxon>Trebouxiophyceae incertae sedis</taxon>
        <taxon>Elliptochloris clade</taxon>
        <taxon>Elliptochloris</taxon>
    </lineage>
</organism>
<dbReference type="EMBL" id="JALJOU010000004">
    <property type="protein sequence ID" value="KAK9844047.1"/>
    <property type="molecule type" value="Genomic_DNA"/>
</dbReference>